<feature type="domain" description="RRM" evidence="4">
    <location>
        <begin position="189"/>
        <end position="271"/>
    </location>
</feature>
<evidence type="ECO:0000256" key="2">
    <source>
        <dbReference type="PROSITE-ProRule" id="PRU00176"/>
    </source>
</evidence>
<dbReference type="Proteomes" id="UP001372338">
    <property type="component" value="Unassembled WGS sequence"/>
</dbReference>
<protein>
    <recommendedName>
        <fullName evidence="4">RRM domain-containing protein</fullName>
    </recommendedName>
</protein>
<feature type="region of interest" description="Disordered" evidence="3">
    <location>
        <begin position="277"/>
        <end position="319"/>
    </location>
</feature>
<gene>
    <name evidence="5" type="ORF">RIF29_11923</name>
</gene>
<dbReference type="SUPFAM" id="SSF54928">
    <property type="entry name" value="RNA-binding domain, RBD"/>
    <property type="match status" value="2"/>
</dbReference>
<dbReference type="AlphaFoldDB" id="A0AAN9IMR9"/>
<sequence>MALQLQQHLPSPIHLSTQQQQQQQHQLHNQTTFLSLHNRNHSITHFSLRLSKQTRPLFPLRFASTSQQQQQQTESEGPTEEYSQTRLLAQNVPWTSTPEDIRSLFEKHGKVLDVEVFFLLFAFFKLSMYNKTRNRGLAFVEMGSPEEALEAFKNLESYEFEGRTIKMNYAKPKAKKTRPPAAPKPAVTFNLFVANLSYEARSKDLKEFFDSGSGGSGSVVSAEIIFHDNPRRSTGYGFVSFKSKKQAEEALSEFQGKIFMERPIRVARSNQFVQQRVEESAKSEDASSELSVKEAEANIADKDASSELSVNEAEENKAD</sequence>
<evidence type="ECO:0000259" key="4">
    <source>
        <dbReference type="PROSITE" id="PS50102"/>
    </source>
</evidence>
<keyword evidence="1 2" id="KW-0694">RNA-binding</keyword>
<dbReference type="EMBL" id="JAYWIO010000002">
    <property type="protein sequence ID" value="KAK7282838.1"/>
    <property type="molecule type" value="Genomic_DNA"/>
</dbReference>
<evidence type="ECO:0000256" key="1">
    <source>
        <dbReference type="ARBA" id="ARBA00022884"/>
    </source>
</evidence>
<feature type="domain" description="RRM" evidence="4">
    <location>
        <begin position="85"/>
        <end position="172"/>
    </location>
</feature>
<dbReference type="SMART" id="SM00360">
    <property type="entry name" value="RRM"/>
    <property type="match status" value="2"/>
</dbReference>
<dbReference type="GO" id="GO:0009535">
    <property type="term" value="C:chloroplast thylakoid membrane"/>
    <property type="evidence" value="ECO:0007669"/>
    <property type="project" value="TreeGrafter"/>
</dbReference>
<dbReference type="InterPro" id="IPR050502">
    <property type="entry name" value="Euk_RNA-bind_prot"/>
</dbReference>
<dbReference type="CDD" id="cd00590">
    <property type="entry name" value="RRM_SF"/>
    <property type="match status" value="1"/>
</dbReference>
<proteinExistence type="predicted"/>
<reference evidence="5 6" key="1">
    <citation type="submission" date="2024-01" db="EMBL/GenBank/DDBJ databases">
        <title>The genomes of 5 underutilized Papilionoideae crops provide insights into root nodulation and disease resistanc.</title>
        <authorList>
            <person name="Yuan L."/>
        </authorList>
    </citation>
    <scope>NUCLEOTIDE SEQUENCE [LARGE SCALE GENOMIC DNA]</scope>
    <source>
        <strain evidence="5">ZHUSHIDOU_FW_LH</strain>
        <tissue evidence="5">Leaf</tissue>
    </source>
</reference>
<feature type="compositionally biased region" description="Low complexity" evidence="3">
    <location>
        <begin position="64"/>
        <end position="76"/>
    </location>
</feature>
<evidence type="ECO:0000256" key="3">
    <source>
        <dbReference type="SAM" id="MobiDB-lite"/>
    </source>
</evidence>
<dbReference type="GO" id="GO:0003729">
    <property type="term" value="F:mRNA binding"/>
    <property type="evidence" value="ECO:0007669"/>
    <property type="project" value="TreeGrafter"/>
</dbReference>
<dbReference type="InterPro" id="IPR035979">
    <property type="entry name" value="RBD_domain_sf"/>
</dbReference>
<accession>A0AAN9IMR9</accession>
<keyword evidence="6" id="KW-1185">Reference proteome</keyword>
<feature type="compositionally biased region" description="Basic and acidic residues" evidence="3">
    <location>
        <begin position="277"/>
        <end position="305"/>
    </location>
</feature>
<dbReference type="Gene3D" id="3.30.70.330">
    <property type="match status" value="2"/>
</dbReference>
<dbReference type="PROSITE" id="PS50102">
    <property type="entry name" value="RRM"/>
    <property type="match status" value="2"/>
</dbReference>
<name>A0AAN9IMR9_CROPI</name>
<dbReference type="PANTHER" id="PTHR48025:SF17">
    <property type="entry name" value="28 KDA RIBONUCLEOPROTEIN, CHLOROPLASTIC"/>
    <property type="match status" value="1"/>
</dbReference>
<feature type="region of interest" description="Disordered" evidence="3">
    <location>
        <begin position="64"/>
        <end position="86"/>
    </location>
</feature>
<organism evidence="5 6">
    <name type="scientific">Crotalaria pallida</name>
    <name type="common">Smooth rattlebox</name>
    <name type="synonym">Crotalaria striata</name>
    <dbReference type="NCBI Taxonomy" id="3830"/>
    <lineage>
        <taxon>Eukaryota</taxon>
        <taxon>Viridiplantae</taxon>
        <taxon>Streptophyta</taxon>
        <taxon>Embryophyta</taxon>
        <taxon>Tracheophyta</taxon>
        <taxon>Spermatophyta</taxon>
        <taxon>Magnoliopsida</taxon>
        <taxon>eudicotyledons</taxon>
        <taxon>Gunneridae</taxon>
        <taxon>Pentapetalae</taxon>
        <taxon>rosids</taxon>
        <taxon>fabids</taxon>
        <taxon>Fabales</taxon>
        <taxon>Fabaceae</taxon>
        <taxon>Papilionoideae</taxon>
        <taxon>50 kb inversion clade</taxon>
        <taxon>genistoids sensu lato</taxon>
        <taxon>core genistoids</taxon>
        <taxon>Crotalarieae</taxon>
        <taxon>Crotalaria</taxon>
    </lineage>
</organism>
<dbReference type="InterPro" id="IPR000504">
    <property type="entry name" value="RRM_dom"/>
</dbReference>
<comment type="caution">
    <text evidence="5">The sequence shown here is derived from an EMBL/GenBank/DDBJ whole genome shotgun (WGS) entry which is preliminary data.</text>
</comment>
<dbReference type="PANTHER" id="PTHR48025">
    <property type="entry name" value="OS02G0815200 PROTEIN"/>
    <property type="match status" value="1"/>
</dbReference>
<dbReference type="GO" id="GO:1901259">
    <property type="term" value="P:chloroplast rRNA processing"/>
    <property type="evidence" value="ECO:0007669"/>
    <property type="project" value="TreeGrafter"/>
</dbReference>
<evidence type="ECO:0000313" key="5">
    <source>
        <dbReference type="EMBL" id="KAK7282838.1"/>
    </source>
</evidence>
<evidence type="ECO:0000313" key="6">
    <source>
        <dbReference type="Proteomes" id="UP001372338"/>
    </source>
</evidence>
<dbReference type="Pfam" id="PF00076">
    <property type="entry name" value="RRM_1"/>
    <property type="match status" value="2"/>
</dbReference>
<dbReference type="InterPro" id="IPR012677">
    <property type="entry name" value="Nucleotide-bd_a/b_plait_sf"/>
</dbReference>